<feature type="region of interest" description="Disordered" evidence="9">
    <location>
        <begin position="1"/>
        <end position="26"/>
    </location>
</feature>
<keyword evidence="12" id="KW-1185">Reference proteome</keyword>
<proteinExistence type="predicted"/>
<feature type="transmembrane region" description="Helical" evidence="10">
    <location>
        <begin position="371"/>
        <end position="392"/>
    </location>
</feature>
<feature type="transmembrane region" description="Helical" evidence="10">
    <location>
        <begin position="181"/>
        <end position="199"/>
    </location>
</feature>
<organism evidence="11 12">
    <name type="scientific">Candidatus Amphirhobacter heronislandensis</name>
    <dbReference type="NCBI Taxonomy" id="1732024"/>
    <lineage>
        <taxon>Bacteria</taxon>
        <taxon>Pseudomonadati</taxon>
        <taxon>Pseudomonadota</taxon>
        <taxon>Gammaproteobacteria</taxon>
        <taxon>Candidatus Tethybacterales</taxon>
        <taxon>Candidatus Tethybacteraceae</taxon>
        <taxon>Candidatus Amphirhobacter</taxon>
    </lineage>
</organism>
<keyword evidence="5 10" id="KW-0812">Transmembrane</keyword>
<keyword evidence="3" id="KW-0328">Glycosyltransferase</keyword>
<comment type="caution">
    <text evidence="11">The sequence shown here is derived from an EMBL/GenBank/DDBJ whole genome shotgun (WGS) entry which is preliminary data.</text>
</comment>
<keyword evidence="6" id="KW-0256">Endoplasmic reticulum</keyword>
<dbReference type="GO" id="GO:0012505">
    <property type="term" value="C:endomembrane system"/>
    <property type="evidence" value="ECO:0007669"/>
    <property type="project" value="UniProtKB-SubCell"/>
</dbReference>
<comment type="subcellular location">
    <subcellularLocation>
        <location evidence="1">Endomembrane system</location>
        <topology evidence="1">Multi-pass membrane protein</topology>
    </subcellularLocation>
    <subcellularLocation>
        <location evidence="2">Endoplasmic reticulum membrane</location>
    </subcellularLocation>
</comment>
<gene>
    <name evidence="11" type="ORF">ISN26_03555</name>
</gene>
<evidence type="ECO:0000313" key="12">
    <source>
        <dbReference type="Proteomes" id="UP000604381"/>
    </source>
</evidence>
<evidence type="ECO:0000256" key="7">
    <source>
        <dbReference type="ARBA" id="ARBA00022989"/>
    </source>
</evidence>
<feature type="transmembrane region" description="Helical" evidence="10">
    <location>
        <begin position="293"/>
        <end position="312"/>
    </location>
</feature>
<evidence type="ECO:0000256" key="1">
    <source>
        <dbReference type="ARBA" id="ARBA00004127"/>
    </source>
</evidence>
<evidence type="ECO:0000313" key="11">
    <source>
        <dbReference type="EMBL" id="MBF2735149.1"/>
    </source>
</evidence>
<feature type="transmembrane region" description="Helical" evidence="10">
    <location>
        <begin position="319"/>
        <end position="337"/>
    </location>
</feature>
<dbReference type="InterPro" id="IPR005599">
    <property type="entry name" value="GPI_mannosylTrfase"/>
</dbReference>
<dbReference type="AlphaFoldDB" id="A0A930UEL3"/>
<evidence type="ECO:0008006" key="13">
    <source>
        <dbReference type="Google" id="ProtNLM"/>
    </source>
</evidence>
<feature type="transmembrane region" description="Helical" evidence="10">
    <location>
        <begin position="241"/>
        <end position="259"/>
    </location>
</feature>
<feature type="transmembrane region" description="Helical" evidence="10">
    <location>
        <begin position="343"/>
        <end position="364"/>
    </location>
</feature>
<keyword evidence="4" id="KW-0808">Transferase</keyword>
<dbReference type="Proteomes" id="UP000604381">
    <property type="component" value="Unassembled WGS sequence"/>
</dbReference>
<feature type="transmembrane region" description="Helical" evidence="10">
    <location>
        <begin position="211"/>
        <end position="235"/>
    </location>
</feature>
<evidence type="ECO:0000256" key="5">
    <source>
        <dbReference type="ARBA" id="ARBA00022692"/>
    </source>
</evidence>
<feature type="transmembrane region" description="Helical" evidence="10">
    <location>
        <begin position="156"/>
        <end position="175"/>
    </location>
</feature>
<protein>
    <recommendedName>
        <fullName evidence="13">Alg9-like mannosyltransferase family protein</fullName>
    </recommendedName>
</protein>
<dbReference type="Pfam" id="PF03901">
    <property type="entry name" value="Glyco_transf_22"/>
    <property type="match status" value="1"/>
</dbReference>
<feature type="transmembrane region" description="Helical" evidence="10">
    <location>
        <begin position="124"/>
        <end position="144"/>
    </location>
</feature>
<keyword evidence="7 10" id="KW-1133">Transmembrane helix</keyword>
<dbReference type="PANTHER" id="PTHR22760">
    <property type="entry name" value="GLYCOSYLTRANSFERASE"/>
    <property type="match status" value="1"/>
</dbReference>
<evidence type="ECO:0000256" key="4">
    <source>
        <dbReference type="ARBA" id="ARBA00022679"/>
    </source>
</evidence>
<evidence type="ECO:0000256" key="10">
    <source>
        <dbReference type="SAM" id="Phobius"/>
    </source>
</evidence>
<sequence>MSKKKKKRSGGSAPEKKAPPPPARPPAFLRRLFPPAETEEPSWRWLWPWLGVAFVLRACVGIFGDFLLHPDEIMQYLEPAHKAVFGYGVSYWEHYYGARSFLIPGFVATILWLAKVTGLDHPGFYVYAVKTAFCAVSVLVPWACYRIGRRFFGEEAGRLALIMTCLWPYLIVFAHKPFTEFVATSIFFAAFGFACRPAAERRGGALAVGALLALAAAVRMQYLPIAGLLWLGLALGRGRGWALASIAGGVGMVLAVGAFEALTWDYPYQSYYVNFMANLMIAQNRLAEPAEFYVIRLMVATGMLFPAALYMMGAEFRRCALLATLLAFTLLLHNLQVHKELRFIFVIQPLFLLLIAPGLLRWLGGVRRPELRLGIPGAYAAAFAVIVCFNFYDDRWLHAASSRERGDTFYLREKNNLYGLYLRLHDDESLQGLAHFGDPYFNTPGYYYLHRAVPFYDESALESAVRQTGGRRLRPLVSHVVSRRSLGSFEDFTLQRPDGEYLLYVSETEESVRGLEDLNPYLVGGSMHYEFRRRGITSLPQPPDFPKLLPAPQE</sequence>
<dbReference type="EMBL" id="JADHEI010000033">
    <property type="protein sequence ID" value="MBF2735149.1"/>
    <property type="molecule type" value="Genomic_DNA"/>
</dbReference>
<keyword evidence="8 10" id="KW-0472">Membrane</keyword>
<evidence type="ECO:0000256" key="2">
    <source>
        <dbReference type="ARBA" id="ARBA00004586"/>
    </source>
</evidence>
<dbReference type="GO" id="GO:0000030">
    <property type="term" value="F:mannosyltransferase activity"/>
    <property type="evidence" value="ECO:0007669"/>
    <property type="project" value="TreeGrafter"/>
</dbReference>
<name>A0A930UEL3_9GAMM</name>
<accession>A0A930UEL3</accession>
<evidence type="ECO:0000256" key="3">
    <source>
        <dbReference type="ARBA" id="ARBA00022676"/>
    </source>
</evidence>
<evidence type="ECO:0000256" key="6">
    <source>
        <dbReference type="ARBA" id="ARBA00022824"/>
    </source>
</evidence>
<evidence type="ECO:0000256" key="9">
    <source>
        <dbReference type="SAM" id="MobiDB-lite"/>
    </source>
</evidence>
<reference evidence="11" key="1">
    <citation type="submission" date="2020-10" db="EMBL/GenBank/DDBJ databases">
        <title>An improved Amphimedon queenslandica hologenome assembly reveals how three proteobacterial symbionts can extend the metabolic phenotypic of their marine sponge host.</title>
        <authorList>
            <person name="Degnan B."/>
            <person name="Degnan S."/>
            <person name="Xiang X."/>
        </authorList>
    </citation>
    <scope>NUCLEOTIDE SEQUENCE</scope>
    <source>
        <strain evidence="11">AqS2</strain>
    </source>
</reference>
<evidence type="ECO:0000256" key="8">
    <source>
        <dbReference type="ARBA" id="ARBA00023136"/>
    </source>
</evidence>
<feature type="transmembrane region" description="Helical" evidence="10">
    <location>
        <begin position="101"/>
        <end position="118"/>
    </location>
</feature>